<dbReference type="Pfam" id="PF00034">
    <property type="entry name" value="Cytochrom_C"/>
    <property type="match status" value="1"/>
</dbReference>
<evidence type="ECO:0000256" key="3">
    <source>
        <dbReference type="ARBA" id="ARBA00023004"/>
    </source>
</evidence>
<keyword evidence="2 4" id="KW-0479">Metal-binding</keyword>
<evidence type="ECO:0000256" key="2">
    <source>
        <dbReference type="ARBA" id="ARBA00022723"/>
    </source>
</evidence>
<dbReference type="InterPro" id="IPR009056">
    <property type="entry name" value="Cyt_c-like_dom"/>
</dbReference>
<dbReference type="SUPFAM" id="SSF46626">
    <property type="entry name" value="Cytochrome c"/>
    <property type="match status" value="1"/>
</dbReference>
<gene>
    <name evidence="7" type="ORF">HELGO_WM9866</name>
</gene>
<dbReference type="AlphaFoldDB" id="A0A6S6S6R5"/>
<evidence type="ECO:0000259" key="6">
    <source>
        <dbReference type="PROSITE" id="PS51007"/>
    </source>
</evidence>
<proteinExistence type="predicted"/>
<accession>A0A6S6S6R5</accession>
<organism evidence="7">
    <name type="scientific">uncultured Sulfurovum sp</name>
    <dbReference type="NCBI Taxonomy" id="269237"/>
    <lineage>
        <taxon>Bacteria</taxon>
        <taxon>Pseudomonadati</taxon>
        <taxon>Campylobacterota</taxon>
        <taxon>Epsilonproteobacteria</taxon>
        <taxon>Campylobacterales</taxon>
        <taxon>Sulfurovaceae</taxon>
        <taxon>Sulfurovum</taxon>
        <taxon>environmental samples</taxon>
    </lineage>
</organism>
<feature type="signal peptide" evidence="5">
    <location>
        <begin position="1"/>
        <end position="23"/>
    </location>
</feature>
<dbReference type="GO" id="GO:0046872">
    <property type="term" value="F:metal ion binding"/>
    <property type="evidence" value="ECO:0007669"/>
    <property type="project" value="UniProtKB-KW"/>
</dbReference>
<sequence length="187" mass="20855">MNKSVRPFVFLTFVLLTVTTVYATDMTKAYEMPEASKIVENDLIAGATQYTMPKACNLDDLERIARGKYMFHGLNSKNDKKENLPKGMKVPKDGVVKPYGNCVACHNIEGAVGAGTVGPPLTNYKANFIDTKVRDAQFVYQKIADPRVDMNITAMTINLTSKLFDESEVCDLTAYVMQVKKEKIIKK</sequence>
<dbReference type="Gene3D" id="1.10.760.10">
    <property type="entry name" value="Cytochrome c-like domain"/>
    <property type="match status" value="1"/>
</dbReference>
<protein>
    <submittedName>
        <fullName evidence="7">Sulfur oxidation protein SoxX</fullName>
    </submittedName>
</protein>
<keyword evidence="1 4" id="KW-0349">Heme</keyword>
<evidence type="ECO:0000256" key="4">
    <source>
        <dbReference type="PROSITE-ProRule" id="PRU00433"/>
    </source>
</evidence>
<feature type="domain" description="Cytochrome c" evidence="6">
    <location>
        <begin position="62"/>
        <end position="180"/>
    </location>
</feature>
<dbReference type="NCBIfam" id="TIGR04485">
    <property type="entry name" value="thiosulf_SoxX"/>
    <property type="match status" value="1"/>
</dbReference>
<dbReference type="PROSITE" id="PS51007">
    <property type="entry name" value="CYTC"/>
    <property type="match status" value="1"/>
</dbReference>
<keyword evidence="3 4" id="KW-0408">Iron</keyword>
<dbReference type="GO" id="GO:0020037">
    <property type="term" value="F:heme binding"/>
    <property type="evidence" value="ECO:0007669"/>
    <property type="project" value="InterPro"/>
</dbReference>
<feature type="chain" id="PRO_5027962930" evidence="5">
    <location>
        <begin position="24"/>
        <end position="187"/>
    </location>
</feature>
<dbReference type="GO" id="GO:0009055">
    <property type="term" value="F:electron transfer activity"/>
    <property type="evidence" value="ECO:0007669"/>
    <property type="project" value="InterPro"/>
</dbReference>
<evidence type="ECO:0000256" key="1">
    <source>
        <dbReference type="ARBA" id="ARBA00022617"/>
    </source>
</evidence>
<name>A0A6S6S6R5_9BACT</name>
<reference evidence="7" key="1">
    <citation type="submission" date="2020-01" db="EMBL/GenBank/DDBJ databases">
        <authorList>
            <person name="Meier V. D."/>
            <person name="Meier V D."/>
        </authorList>
    </citation>
    <scope>NUCLEOTIDE SEQUENCE</scope>
    <source>
        <strain evidence="7">HLG_WM_MAG_05</strain>
    </source>
</reference>
<dbReference type="InterPro" id="IPR030999">
    <property type="entry name" value="Thiosulf_SoxX"/>
</dbReference>
<evidence type="ECO:0000256" key="5">
    <source>
        <dbReference type="SAM" id="SignalP"/>
    </source>
</evidence>
<dbReference type="EMBL" id="CACVAU010000001">
    <property type="protein sequence ID" value="CAA6800066.1"/>
    <property type="molecule type" value="Genomic_DNA"/>
</dbReference>
<dbReference type="InterPro" id="IPR036909">
    <property type="entry name" value="Cyt_c-like_dom_sf"/>
</dbReference>
<keyword evidence="5" id="KW-0732">Signal</keyword>
<evidence type="ECO:0000313" key="7">
    <source>
        <dbReference type="EMBL" id="CAA6800066.1"/>
    </source>
</evidence>